<keyword evidence="4" id="KW-1185">Reference proteome</keyword>
<feature type="domain" description="Protein kinase" evidence="3">
    <location>
        <begin position="71"/>
        <end position="346"/>
    </location>
</feature>
<dbReference type="SMART" id="SM00220">
    <property type="entry name" value="S_TKc"/>
    <property type="match status" value="1"/>
</dbReference>
<feature type="compositionally biased region" description="Basic and acidic residues" evidence="2">
    <location>
        <begin position="397"/>
        <end position="408"/>
    </location>
</feature>
<sequence>MMANPEPSYVEAQQTATVETPLVSAQTPPPQTPVAPTPTPTPTPPPIEKDAPPESTPKPIRLNFGQRFGDWRICEKLDEGGFGQVYKVEHIKVKKLYAAMKAEPSDIEGGSAIKLEAKIMIKMNARARNERRQHIVYLYYARKRKRFNYMIVTLLGDNLKNLKMQCKDEKVPIPTWVRIGIQCLYCIKLVHDVGYIHRDIKPGNFIMGHHNDINRCRLVHVVDFGLARAFAVEVNGQWIVRRARGSVEFRGTARYCSPAVHEKFEQGRKDDLFSLMYMLIEFHCGLPWQREKTRDRLEMVKLNVPDHILMKGFPEELQPVIPYLRSLNCYNRPDYSFIYDCCLQLMRRLNVNYTDKYAWENEEQYARYMKKKRKRDDYENAEEFFNYDPIGINDPPQKGEKTFEETRR</sequence>
<feature type="compositionally biased region" description="Pro residues" evidence="2">
    <location>
        <begin position="27"/>
        <end position="46"/>
    </location>
</feature>
<dbReference type="PROSITE" id="PS50011">
    <property type="entry name" value="PROTEIN_KINASE_DOM"/>
    <property type="match status" value="1"/>
</dbReference>
<dbReference type="InterPro" id="IPR008271">
    <property type="entry name" value="Ser/Thr_kinase_AS"/>
</dbReference>
<evidence type="ECO:0000256" key="1">
    <source>
        <dbReference type="ARBA" id="ARBA00012513"/>
    </source>
</evidence>
<feature type="region of interest" description="Disordered" evidence="2">
    <location>
        <begin position="386"/>
        <end position="408"/>
    </location>
</feature>
<dbReference type="AlphaFoldDB" id="A0A7E4VCI0"/>
<dbReference type="Pfam" id="PF00069">
    <property type="entry name" value="Pkinase"/>
    <property type="match status" value="1"/>
</dbReference>
<dbReference type="GO" id="GO:0005524">
    <property type="term" value="F:ATP binding"/>
    <property type="evidence" value="ECO:0007669"/>
    <property type="project" value="InterPro"/>
</dbReference>
<dbReference type="WBParaSite" id="Pan_g19331.t1">
    <property type="protein sequence ID" value="Pan_g19331.t1"/>
    <property type="gene ID" value="Pan_g19331"/>
</dbReference>
<dbReference type="GO" id="GO:0004674">
    <property type="term" value="F:protein serine/threonine kinase activity"/>
    <property type="evidence" value="ECO:0007669"/>
    <property type="project" value="UniProtKB-EC"/>
</dbReference>
<dbReference type="PANTHER" id="PTHR11909">
    <property type="entry name" value="CASEIN KINASE-RELATED"/>
    <property type="match status" value="1"/>
</dbReference>
<dbReference type="InterPro" id="IPR000719">
    <property type="entry name" value="Prot_kinase_dom"/>
</dbReference>
<evidence type="ECO:0000259" key="3">
    <source>
        <dbReference type="PROSITE" id="PS50011"/>
    </source>
</evidence>
<dbReference type="PROSITE" id="PS00108">
    <property type="entry name" value="PROTEIN_KINASE_ST"/>
    <property type="match status" value="1"/>
</dbReference>
<feature type="region of interest" description="Disordered" evidence="2">
    <location>
        <begin position="1"/>
        <end position="60"/>
    </location>
</feature>
<evidence type="ECO:0000256" key="2">
    <source>
        <dbReference type="SAM" id="MobiDB-lite"/>
    </source>
</evidence>
<reference evidence="5" key="2">
    <citation type="submission" date="2020-10" db="UniProtKB">
        <authorList>
            <consortium name="WormBaseParasite"/>
        </authorList>
    </citation>
    <scope>IDENTIFICATION</scope>
</reference>
<dbReference type="InterPro" id="IPR011009">
    <property type="entry name" value="Kinase-like_dom_sf"/>
</dbReference>
<dbReference type="InterPro" id="IPR050235">
    <property type="entry name" value="CK1_Ser-Thr_kinase"/>
</dbReference>
<evidence type="ECO:0000313" key="5">
    <source>
        <dbReference type="WBParaSite" id="Pan_g19331.t1"/>
    </source>
</evidence>
<name>A0A7E4VCI0_PANRE</name>
<proteinExistence type="predicted"/>
<dbReference type="Gene3D" id="1.10.510.10">
    <property type="entry name" value="Transferase(Phosphotransferase) domain 1"/>
    <property type="match status" value="1"/>
</dbReference>
<accession>A0A7E4VCI0</accession>
<dbReference type="Proteomes" id="UP000492821">
    <property type="component" value="Unassembled WGS sequence"/>
</dbReference>
<organism evidence="4 5">
    <name type="scientific">Panagrellus redivivus</name>
    <name type="common">Microworm</name>
    <dbReference type="NCBI Taxonomy" id="6233"/>
    <lineage>
        <taxon>Eukaryota</taxon>
        <taxon>Metazoa</taxon>
        <taxon>Ecdysozoa</taxon>
        <taxon>Nematoda</taxon>
        <taxon>Chromadorea</taxon>
        <taxon>Rhabditida</taxon>
        <taxon>Tylenchina</taxon>
        <taxon>Panagrolaimomorpha</taxon>
        <taxon>Panagrolaimoidea</taxon>
        <taxon>Panagrolaimidae</taxon>
        <taxon>Panagrellus</taxon>
    </lineage>
</organism>
<dbReference type="EC" id="2.7.11.1" evidence="1"/>
<protein>
    <recommendedName>
        <fullName evidence="1">non-specific serine/threonine protein kinase</fullName>
        <ecNumber evidence="1">2.7.11.1</ecNumber>
    </recommendedName>
</protein>
<reference evidence="4" key="1">
    <citation type="journal article" date="2013" name="Genetics">
        <title>The draft genome and transcriptome of Panagrellus redivivus are shaped by the harsh demands of a free-living lifestyle.</title>
        <authorList>
            <person name="Srinivasan J."/>
            <person name="Dillman A.R."/>
            <person name="Macchietto M.G."/>
            <person name="Heikkinen L."/>
            <person name="Lakso M."/>
            <person name="Fracchia K.M."/>
            <person name="Antoshechkin I."/>
            <person name="Mortazavi A."/>
            <person name="Wong G."/>
            <person name="Sternberg P.W."/>
        </authorList>
    </citation>
    <scope>NUCLEOTIDE SEQUENCE [LARGE SCALE GENOMIC DNA]</scope>
    <source>
        <strain evidence="4">MT8872</strain>
    </source>
</reference>
<dbReference type="SUPFAM" id="SSF56112">
    <property type="entry name" value="Protein kinase-like (PK-like)"/>
    <property type="match status" value="1"/>
</dbReference>
<evidence type="ECO:0000313" key="4">
    <source>
        <dbReference type="Proteomes" id="UP000492821"/>
    </source>
</evidence>